<gene>
    <name evidence="7 10" type="primary">recO</name>
    <name evidence="10" type="ORF">OR16_15204</name>
</gene>
<dbReference type="GO" id="GO:0043590">
    <property type="term" value="C:bacterial nucleoid"/>
    <property type="evidence" value="ECO:0007669"/>
    <property type="project" value="TreeGrafter"/>
</dbReference>
<dbReference type="PANTHER" id="PTHR33991">
    <property type="entry name" value="DNA REPAIR PROTEIN RECO"/>
    <property type="match status" value="1"/>
</dbReference>
<comment type="caution">
    <text evidence="10">The sequence shown here is derived from an EMBL/GenBank/DDBJ whole genome shotgun (WGS) entry which is preliminary data.</text>
</comment>
<comment type="function">
    <text evidence="7">Involved in DNA repair and RecF pathway recombination.</text>
</comment>
<reference evidence="10 11" key="1">
    <citation type="journal article" date="2012" name="J. Bacteriol.">
        <title>De Novo Genome Project of Cupriavidus basilensis OR16.</title>
        <authorList>
            <person name="Cserhati M."/>
            <person name="Kriszt B."/>
            <person name="Szoboszlay S."/>
            <person name="Toth A."/>
            <person name="Szabo I."/>
            <person name="Tancsics A."/>
            <person name="Nagy I."/>
            <person name="Horvath B."/>
            <person name="Nagy I."/>
            <person name="Kukolya J."/>
        </authorList>
    </citation>
    <scope>NUCLEOTIDE SEQUENCE [LARGE SCALE GENOMIC DNA]</scope>
    <source>
        <strain evidence="10 11">OR16</strain>
    </source>
</reference>
<dbReference type="Gene3D" id="1.20.1440.120">
    <property type="entry name" value="Recombination protein O, C-terminal domain"/>
    <property type="match status" value="1"/>
</dbReference>
<keyword evidence="3 7" id="KW-0227">DNA damage</keyword>
<proteinExistence type="inferred from homology"/>
<evidence type="ECO:0000256" key="5">
    <source>
        <dbReference type="ARBA" id="ARBA00023204"/>
    </source>
</evidence>
<keyword evidence="5 7" id="KW-0234">DNA repair</keyword>
<evidence type="ECO:0000256" key="6">
    <source>
        <dbReference type="ARBA" id="ARBA00033409"/>
    </source>
</evidence>
<dbReference type="Gene3D" id="2.40.50.140">
    <property type="entry name" value="Nucleic acid-binding proteins"/>
    <property type="match status" value="1"/>
</dbReference>
<dbReference type="AlphaFoldDB" id="H1S5C3"/>
<dbReference type="RefSeq" id="WP_006158614.1">
    <property type="nucleotide sequence ID" value="NZ_AHJE01000036.1"/>
</dbReference>
<organism evidence="10 11">
    <name type="scientific">Cupriavidus basilensis OR16</name>
    <dbReference type="NCBI Taxonomy" id="1127483"/>
    <lineage>
        <taxon>Bacteria</taxon>
        <taxon>Pseudomonadati</taxon>
        <taxon>Pseudomonadota</taxon>
        <taxon>Betaproteobacteria</taxon>
        <taxon>Burkholderiales</taxon>
        <taxon>Burkholderiaceae</taxon>
        <taxon>Cupriavidus</taxon>
    </lineage>
</organism>
<evidence type="ECO:0000256" key="7">
    <source>
        <dbReference type="HAMAP-Rule" id="MF_00201"/>
    </source>
</evidence>
<feature type="compositionally biased region" description="Low complexity" evidence="8">
    <location>
        <begin position="286"/>
        <end position="295"/>
    </location>
</feature>
<feature type="region of interest" description="Disordered" evidence="8">
    <location>
        <begin position="251"/>
        <end position="307"/>
    </location>
</feature>
<feature type="compositionally biased region" description="Basic residues" evidence="8">
    <location>
        <begin position="260"/>
        <end position="274"/>
    </location>
</feature>
<comment type="similarity">
    <text evidence="1 7">Belongs to the RecO family.</text>
</comment>
<evidence type="ECO:0000313" key="11">
    <source>
        <dbReference type="Proteomes" id="UP000005808"/>
    </source>
</evidence>
<dbReference type="SUPFAM" id="SSF57863">
    <property type="entry name" value="ArfGap/RecO-like zinc finger"/>
    <property type="match status" value="1"/>
</dbReference>
<protein>
    <recommendedName>
        <fullName evidence="2 7">DNA repair protein RecO</fullName>
    </recommendedName>
    <alternativeName>
        <fullName evidence="6 7">Recombination protein O</fullName>
    </alternativeName>
</protein>
<dbReference type="Pfam" id="PF02565">
    <property type="entry name" value="RecO_C"/>
    <property type="match status" value="1"/>
</dbReference>
<dbReference type="EMBL" id="AHJE01000036">
    <property type="protein sequence ID" value="EHP42290.1"/>
    <property type="molecule type" value="Genomic_DNA"/>
</dbReference>
<evidence type="ECO:0000256" key="3">
    <source>
        <dbReference type="ARBA" id="ARBA00022763"/>
    </source>
</evidence>
<dbReference type="InterPro" id="IPR042242">
    <property type="entry name" value="RecO_C"/>
</dbReference>
<dbReference type="GO" id="GO:0006310">
    <property type="term" value="P:DNA recombination"/>
    <property type="evidence" value="ECO:0007669"/>
    <property type="project" value="UniProtKB-UniRule"/>
</dbReference>
<dbReference type="HAMAP" id="MF_00201">
    <property type="entry name" value="RecO"/>
    <property type="match status" value="1"/>
</dbReference>
<dbReference type="Proteomes" id="UP000005808">
    <property type="component" value="Unassembled WGS sequence"/>
</dbReference>
<dbReference type="NCBIfam" id="TIGR00613">
    <property type="entry name" value="reco"/>
    <property type="match status" value="1"/>
</dbReference>
<evidence type="ECO:0000256" key="1">
    <source>
        <dbReference type="ARBA" id="ARBA00007452"/>
    </source>
</evidence>
<keyword evidence="4 7" id="KW-0233">DNA recombination</keyword>
<evidence type="ECO:0000313" key="10">
    <source>
        <dbReference type="EMBL" id="EHP42290.1"/>
    </source>
</evidence>
<dbReference type="InterPro" id="IPR003717">
    <property type="entry name" value="RecO"/>
</dbReference>
<dbReference type="InterPro" id="IPR012340">
    <property type="entry name" value="NA-bd_OB-fold"/>
</dbReference>
<dbReference type="Pfam" id="PF11967">
    <property type="entry name" value="RecO_N"/>
    <property type="match status" value="1"/>
</dbReference>
<dbReference type="InterPro" id="IPR022572">
    <property type="entry name" value="DNA_rep/recomb_RecO_N"/>
</dbReference>
<dbReference type="GO" id="GO:0006302">
    <property type="term" value="P:double-strand break repair"/>
    <property type="evidence" value="ECO:0007669"/>
    <property type="project" value="TreeGrafter"/>
</dbReference>
<accession>H1S5C3</accession>
<evidence type="ECO:0000256" key="4">
    <source>
        <dbReference type="ARBA" id="ARBA00023172"/>
    </source>
</evidence>
<name>H1S5C3_9BURK</name>
<dbReference type="PANTHER" id="PTHR33991:SF1">
    <property type="entry name" value="DNA REPAIR PROTEIN RECO"/>
    <property type="match status" value="1"/>
</dbReference>
<evidence type="ECO:0000256" key="2">
    <source>
        <dbReference type="ARBA" id="ARBA00021310"/>
    </source>
</evidence>
<sequence>MSERAGGPALKARRIDPVVEEAAELLDSHAVPGMAVAEQRAMMDRALRIVPARTELRVANQPGFVLHAWPYRETSLILDVFTRDHGRVAMVAKGAKRPHSALRPVLQHFQPISLSWSGRGEVKTLTRAEWVGGMLPLASDALLSGFYLNELLLRFCAREDAHVTLFRQYMATLTRLSHGEPAGLVLRGFERVLLQETGFAVAFDECANSGETVEPALDYVYQPERGVRRAQASDPSSWPVISGQTLLDMSQDDYSDLPRASRRHRPWRQYRPRGHAAQCARHGLSRSDPGSAAGRAGRRRPDHAAPA</sequence>
<dbReference type="SUPFAM" id="SSF50249">
    <property type="entry name" value="Nucleic acid-binding proteins"/>
    <property type="match status" value="1"/>
</dbReference>
<feature type="domain" description="DNA replication/recombination mediator RecO N-terminal" evidence="9">
    <location>
        <begin position="60"/>
        <end position="132"/>
    </location>
</feature>
<evidence type="ECO:0000259" key="9">
    <source>
        <dbReference type="Pfam" id="PF11967"/>
    </source>
</evidence>
<dbReference type="PATRIC" id="fig|1127483.3.peg.3049"/>
<dbReference type="InterPro" id="IPR037278">
    <property type="entry name" value="ARFGAP/RecO"/>
</dbReference>
<evidence type="ECO:0000256" key="8">
    <source>
        <dbReference type="SAM" id="MobiDB-lite"/>
    </source>
</evidence>